<reference evidence="1" key="1">
    <citation type="submission" date="2020-05" db="EMBL/GenBank/DDBJ databases">
        <title>Large-scale comparative analyses of tick genomes elucidate their genetic diversity and vector capacities.</title>
        <authorList>
            <person name="Jia N."/>
            <person name="Wang J."/>
            <person name="Shi W."/>
            <person name="Du L."/>
            <person name="Sun Y."/>
            <person name="Zhan W."/>
            <person name="Jiang J."/>
            <person name="Wang Q."/>
            <person name="Zhang B."/>
            <person name="Ji P."/>
            <person name="Sakyi L.B."/>
            <person name="Cui X."/>
            <person name="Yuan T."/>
            <person name="Jiang B."/>
            <person name="Yang W."/>
            <person name="Lam T.T.-Y."/>
            <person name="Chang Q."/>
            <person name="Ding S."/>
            <person name="Wang X."/>
            <person name="Zhu J."/>
            <person name="Ruan X."/>
            <person name="Zhao L."/>
            <person name="Wei J."/>
            <person name="Que T."/>
            <person name="Du C."/>
            <person name="Cheng J."/>
            <person name="Dai P."/>
            <person name="Han X."/>
            <person name="Huang E."/>
            <person name="Gao Y."/>
            <person name="Liu J."/>
            <person name="Shao H."/>
            <person name="Ye R."/>
            <person name="Li L."/>
            <person name="Wei W."/>
            <person name="Wang X."/>
            <person name="Wang C."/>
            <person name="Yang T."/>
            <person name="Huo Q."/>
            <person name="Li W."/>
            <person name="Guo W."/>
            <person name="Chen H."/>
            <person name="Zhou L."/>
            <person name="Ni X."/>
            <person name="Tian J."/>
            <person name="Zhou Y."/>
            <person name="Sheng Y."/>
            <person name="Liu T."/>
            <person name="Pan Y."/>
            <person name="Xia L."/>
            <person name="Li J."/>
            <person name="Zhao F."/>
            <person name="Cao W."/>
        </authorList>
    </citation>
    <scope>NUCLEOTIDE SEQUENCE</scope>
    <source>
        <strain evidence="1">Hyas-2018</strain>
    </source>
</reference>
<dbReference type="Proteomes" id="UP000821845">
    <property type="component" value="Chromosome 10"/>
</dbReference>
<dbReference type="EMBL" id="CM023490">
    <property type="protein sequence ID" value="KAH6942920.1"/>
    <property type="molecule type" value="Genomic_DNA"/>
</dbReference>
<evidence type="ECO:0000313" key="2">
    <source>
        <dbReference type="Proteomes" id="UP000821845"/>
    </source>
</evidence>
<accession>A0ACB7T7G0</accession>
<sequence length="452" mass="49554">MIGHCVGSAPRLLGLFQSSVDTVSSRQRLTRPFASVEPPYAFAHSYRHRSSSRLREYMSARGGQILNDPTTWVSAVKDVAARHSWPDHMTKSFAEGRLRGAAEAWNRFKGSAYVTWSAWSAALTSVFAPLPSTYDTQFMEMRSRRQAETEDIAAYIYEKLRLLHRCNIEWASPAARQYVVDGLFDPTHAAILSAQSFQDDLETFVRRAVLLQDTAGRRLDTHSQQEPTGSRRGRITREERSAPIDLTPVHQRCSRRLPGEAPEFSALSDPARTSSSMNGNATDMTSQIAPAHIVKAEVGRNSHVLNKANAPLGGNDRLLAWLAGDSGSAERVPYGLATAQSTASTASPALQPTQHGGGFPPTGVTASKIATRARQRPSSTAFTAKKQGGLLPSRPYFRCCELDHLASSRNCPPIIKFANSAVSKAISRQTAVNDKRQYRKLLPSKTLNPALP</sequence>
<name>A0ACB7T7G0_HYAAI</name>
<gene>
    <name evidence="1" type="ORF">HPB50_011956</name>
</gene>
<comment type="caution">
    <text evidence="1">The sequence shown here is derived from an EMBL/GenBank/DDBJ whole genome shotgun (WGS) entry which is preliminary data.</text>
</comment>
<proteinExistence type="predicted"/>
<organism evidence="1 2">
    <name type="scientific">Hyalomma asiaticum</name>
    <name type="common">Tick</name>
    <dbReference type="NCBI Taxonomy" id="266040"/>
    <lineage>
        <taxon>Eukaryota</taxon>
        <taxon>Metazoa</taxon>
        <taxon>Ecdysozoa</taxon>
        <taxon>Arthropoda</taxon>
        <taxon>Chelicerata</taxon>
        <taxon>Arachnida</taxon>
        <taxon>Acari</taxon>
        <taxon>Parasitiformes</taxon>
        <taxon>Ixodida</taxon>
        <taxon>Ixodoidea</taxon>
        <taxon>Ixodidae</taxon>
        <taxon>Hyalomminae</taxon>
        <taxon>Hyalomma</taxon>
    </lineage>
</organism>
<evidence type="ECO:0000313" key="1">
    <source>
        <dbReference type="EMBL" id="KAH6942920.1"/>
    </source>
</evidence>
<protein>
    <submittedName>
        <fullName evidence="1">Uncharacterized protein</fullName>
    </submittedName>
</protein>
<keyword evidence="2" id="KW-1185">Reference proteome</keyword>